<gene>
    <name evidence="1" type="ordered locus">XAC4234</name>
</gene>
<evidence type="ECO:0000313" key="2">
    <source>
        <dbReference type="Proteomes" id="UP000000576"/>
    </source>
</evidence>
<sequence length="154" mass="17222">MARWRLLSPRHRSEQYFTSSHTRSHFLRQRNGRPHCAHTFSGRSCFLRAAIGWEDRACVDEAGCKHVIAMSNAKRRLRLHAGYCWSTAVHGIGSKRTRFVMVCRKRFGGTSAASEGATLTATEYGLIPSPPASAFEARVRASLSLPSSCAHERF</sequence>
<dbReference type="Proteomes" id="UP000000576">
    <property type="component" value="Chromosome"/>
</dbReference>
<organism evidence="1 2">
    <name type="scientific">Xanthomonas axonopodis pv. citri (strain 306)</name>
    <dbReference type="NCBI Taxonomy" id="190486"/>
    <lineage>
        <taxon>Bacteria</taxon>
        <taxon>Pseudomonadati</taxon>
        <taxon>Pseudomonadota</taxon>
        <taxon>Gammaproteobacteria</taxon>
        <taxon>Lysobacterales</taxon>
        <taxon>Lysobacteraceae</taxon>
        <taxon>Xanthomonas</taxon>
    </lineage>
</organism>
<proteinExistence type="predicted"/>
<reference evidence="1 2" key="1">
    <citation type="journal article" date="2002" name="Nature">
        <title>Comparison of the genomes of two Xanthomonas pathogens with differing host specificities.</title>
        <authorList>
            <person name="da Silva A.C."/>
            <person name="Ferro J.A."/>
            <person name="Reinach F.C."/>
            <person name="Farah C.S."/>
            <person name="Furlan L.R."/>
            <person name="Quaggio R.B."/>
            <person name="Monteiro-Vitorello C.B."/>
            <person name="Van Sluys M.A."/>
            <person name="Almeida N.F."/>
            <person name="Alves L.M."/>
            <person name="do Amaral A.M."/>
            <person name="Bertolini M.C."/>
            <person name="Camargo L.E."/>
            <person name="Camarotte G."/>
            <person name="Cannavan F."/>
            <person name="Cardozo J."/>
            <person name="Chambergo F."/>
            <person name="Ciapina L.P."/>
            <person name="Cicarelli R.M."/>
            <person name="Coutinho L.L."/>
            <person name="Cursino-Santos J.R."/>
            <person name="El-Dorry H."/>
            <person name="Faria J.B."/>
            <person name="Ferreira A.J."/>
            <person name="Ferreira R.C."/>
            <person name="Ferro M.I."/>
            <person name="Formighieri E.F."/>
            <person name="Franco M.C."/>
            <person name="Greggio C.C."/>
            <person name="Gruber A."/>
            <person name="Katsuyama A.M."/>
            <person name="Kishi L.T."/>
            <person name="Leite R.P."/>
            <person name="Lemos E.G."/>
            <person name="Lemos M.V."/>
            <person name="Locali E.C."/>
            <person name="Machado M.A."/>
            <person name="Madeira A.M."/>
            <person name="Martinez-Rossi N.M."/>
            <person name="Martins E.C."/>
            <person name="Meidanis J."/>
            <person name="Menck C.F."/>
            <person name="Miyaki C.Y."/>
            <person name="Moon D.H."/>
            <person name="Moreira L.M."/>
            <person name="Novo M.T."/>
            <person name="Okura V.K."/>
            <person name="Oliveira M.C."/>
            <person name="Oliveira V.R."/>
            <person name="Pereira H.A."/>
            <person name="Rossi A."/>
            <person name="Sena J.A."/>
            <person name="Silva C."/>
            <person name="de Souza R.F."/>
            <person name="Spinola L.A."/>
            <person name="Takita M.A."/>
            <person name="Tamura R.E."/>
            <person name="Teixeira E.C."/>
            <person name="Tezza R.I."/>
            <person name="Trindade dos Santos M."/>
            <person name="Truffi D."/>
            <person name="Tsai S.M."/>
            <person name="White F.F."/>
            <person name="Setubal J.C."/>
            <person name="Kitajima J.P."/>
        </authorList>
    </citation>
    <scope>NUCLEOTIDE SEQUENCE [LARGE SCALE GENOMIC DNA]</scope>
    <source>
        <strain evidence="1 2">306</strain>
    </source>
</reference>
<name>A0AAI7ZJ31_XANAC</name>
<dbReference type="AlphaFoldDB" id="A0AAI7ZJ31"/>
<accession>A0AAI7ZJ31</accession>
<dbReference type="KEGG" id="xac:XAC4234"/>
<evidence type="ECO:0000313" key="1">
    <source>
        <dbReference type="EMBL" id="AAM39069.1"/>
    </source>
</evidence>
<protein>
    <submittedName>
        <fullName evidence="1">Uncharacterized protein</fullName>
    </submittedName>
</protein>
<dbReference type="EMBL" id="AE008923">
    <property type="protein sequence ID" value="AAM39069.1"/>
    <property type="molecule type" value="Genomic_DNA"/>
</dbReference>